<dbReference type="Gene3D" id="3.30.1360.120">
    <property type="entry name" value="Probable tRNA modification gtpase trme, domain 1"/>
    <property type="match status" value="1"/>
</dbReference>
<dbReference type="InterPro" id="IPR029043">
    <property type="entry name" value="GcvT/YgfZ_C"/>
</dbReference>
<proteinExistence type="predicted"/>
<dbReference type="InterPro" id="IPR057460">
    <property type="entry name" value="CAF17_C"/>
</dbReference>
<dbReference type="PANTHER" id="PTHR22602:SF0">
    <property type="entry name" value="TRANSFERASE CAF17, MITOCHONDRIAL-RELATED"/>
    <property type="match status" value="1"/>
</dbReference>
<feature type="domain" description="CAF17 C-terminal" evidence="3">
    <location>
        <begin position="279"/>
        <end position="339"/>
    </location>
</feature>
<reference evidence="4" key="1">
    <citation type="submission" date="2020-02" db="EMBL/GenBank/DDBJ databases">
        <authorList>
            <person name="Meier V. D."/>
        </authorList>
    </citation>
    <scope>NUCLEOTIDE SEQUENCE</scope>
    <source>
        <strain evidence="4">AVDCRST_MAG25</strain>
    </source>
</reference>
<dbReference type="InterPro" id="IPR006222">
    <property type="entry name" value="GCVT_N"/>
</dbReference>
<sequence>MRNLLVRLVWVPYNIRMERIENMRINRPDPGEDVGLEVFFGGAALVSRAGRAVLGLTGKDPTGMLNAVLTNEVPGDPSLGVYATLLNPKGRVLTDLRALKDPSGERVLVDTEPEGAGAAREVLGRYAPFSRVKIEDLSGAGDPWSVLGLYGPRAAELLDDLHLAEHESAEVAVGGATLLAVGVAVPVPGFDLIGPASSLNAATDHLLGRGALPADPDAYETARIRAGVPRFGTDITPENFPGECGILERAVSFKKGCYPGQETVARMHYRGHPNKDLHRLAVEGPSPEPGAEILQDGKRVGTLTSVAPLPLNGRTLALGYLSRKTNPDAPLNMGDTSVRSLALIGNES</sequence>
<protein>
    <submittedName>
        <fullName evidence="4">tRNA-modifying protein YgfZ</fullName>
    </submittedName>
</protein>
<dbReference type="EMBL" id="CADCVI010000243">
    <property type="protein sequence ID" value="CAA9493690.1"/>
    <property type="molecule type" value="Genomic_DNA"/>
</dbReference>
<name>A0A6J4SGU9_9ACTN</name>
<dbReference type="InterPro" id="IPR027266">
    <property type="entry name" value="TrmE/GcvT-like"/>
</dbReference>
<dbReference type="NCBIfam" id="TIGR03317">
    <property type="entry name" value="ygfZ_signature"/>
    <property type="match status" value="1"/>
</dbReference>
<organism evidence="4">
    <name type="scientific">uncultured Rubrobacteraceae bacterium</name>
    <dbReference type="NCBI Taxonomy" id="349277"/>
    <lineage>
        <taxon>Bacteria</taxon>
        <taxon>Bacillati</taxon>
        <taxon>Actinomycetota</taxon>
        <taxon>Rubrobacteria</taxon>
        <taxon>Rubrobacterales</taxon>
        <taxon>Rubrobacteraceae</taxon>
        <taxon>environmental samples</taxon>
    </lineage>
</organism>
<keyword evidence="1" id="KW-0809">Transit peptide</keyword>
<evidence type="ECO:0000256" key="1">
    <source>
        <dbReference type="ARBA" id="ARBA00022946"/>
    </source>
</evidence>
<accession>A0A6J4SGU9</accession>
<dbReference type="InterPro" id="IPR045179">
    <property type="entry name" value="YgfZ/GcvT"/>
</dbReference>
<evidence type="ECO:0000313" key="4">
    <source>
        <dbReference type="EMBL" id="CAA9493690.1"/>
    </source>
</evidence>
<dbReference type="AlphaFoldDB" id="A0A6J4SGU9"/>
<dbReference type="GO" id="GO:0016226">
    <property type="term" value="P:iron-sulfur cluster assembly"/>
    <property type="evidence" value="ECO:0007669"/>
    <property type="project" value="TreeGrafter"/>
</dbReference>
<dbReference type="SUPFAM" id="SSF103025">
    <property type="entry name" value="Folate-binding domain"/>
    <property type="match status" value="1"/>
</dbReference>
<evidence type="ECO:0000259" key="3">
    <source>
        <dbReference type="Pfam" id="PF25455"/>
    </source>
</evidence>
<dbReference type="SUPFAM" id="SSF101790">
    <property type="entry name" value="Aminomethyltransferase beta-barrel domain"/>
    <property type="match status" value="1"/>
</dbReference>
<dbReference type="InterPro" id="IPR017703">
    <property type="entry name" value="YgfZ/GCV_T_CS"/>
</dbReference>
<dbReference type="PIRSF" id="PIRSF006487">
    <property type="entry name" value="GcvT"/>
    <property type="match status" value="1"/>
</dbReference>
<feature type="domain" description="GCVT N-terminal" evidence="2">
    <location>
        <begin position="56"/>
        <end position="255"/>
    </location>
</feature>
<dbReference type="Pfam" id="PF25455">
    <property type="entry name" value="Beta-barrel_CAF17_C"/>
    <property type="match status" value="1"/>
</dbReference>
<evidence type="ECO:0000259" key="2">
    <source>
        <dbReference type="Pfam" id="PF01571"/>
    </source>
</evidence>
<dbReference type="PANTHER" id="PTHR22602">
    <property type="entry name" value="TRANSFERASE CAF17, MITOCHONDRIAL-RELATED"/>
    <property type="match status" value="1"/>
</dbReference>
<dbReference type="Pfam" id="PF01571">
    <property type="entry name" value="GCV_T"/>
    <property type="match status" value="1"/>
</dbReference>
<gene>
    <name evidence="4" type="ORF">AVDCRST_MAG25-3506</name>
</gene>